<dbReference type="AlphaFoldDB" id="A0A8S1E0A4"/>
<evidence type="ECO:0008006" key="11">
    <source>
        <dbReference type="Google" id="ProtNLM"/>
    </source>
</evidence>
<dbReference type="Pfam" id="PF01223">
    <property type="entry name" value="Endonuclease_NS"/>
    <property type="match status" value="1"/>
</dbReference>
<dbReference type="GO" id="GO:0003676">
    <property type="term" value="F:nucleic acid binding"/>
    <property type="evidence" value="ECO:0007669"/>
    <property type="project" value="InterPro"/>
</dbReference>
<feature type="binding site" evidence="5">
    <location>
        <position position="284"/>
    </location>
    <ligand>
        <name>Mg(2+)</name>
        <dbReference type="ChEBI" id="CHEBI:18420"/>
        <note>catalytic</note>
    </ligand>
</feature>
<keyword evidence="2" id="KW-0540">Nuclease</keyword>
<evidence type="ECO:0000256" key="5">
    <source>
        <dbReference type="PIRSR" id="PIRSR640255-2"/>
    </source>
</evidence>
<dbReference type="GO" id="GO:0005743">
    <property type="term" value="C:mitochondrial inner membrane"/>
    <property type="evidence" value="ECO:0007669"/>
    <property type="project" value="TreeGrafter"/>
</dbReference>
<evidence type="ECO:0000256" key="4">
    <source>
        <dbReference type="PIRSR" id="PIRSR640255-1"/>
    </source>
</evidence>
<keyword evidence="3" id="KW-0255">Endonuclease</keyword>
<dbReference type="GO" id="GO:0000014">
    <property type="term" value="F:single-stranded DNA endodeoxyribonuclease activity"/>
    <property type="evidence" value="ECO:0007669"/>
    <property type="project" value="TreeGrafter"/>
</dbReference>
<dbReference type="GO" id="GO:0004521">
    <property type="term" value="F:RNA endonuclease activity"/>
    <property type="evidence" value="ECO:0007669"/>
    <property type="project" value="TreeGrafter"/>
</dbReference>
<dbReference type="Proteomes" id="UP000494165">
    <property type="component" value="Unassembled WGS sequence"/>
</dbReference>
<gene>
    <name evidence="9" type="ORF">CLODIP_2_CD12083</name>
</gene>
<keyword evidence="5" id="KW-0479">Metal-binding</keyword>
<evidence type="ECO:0000256" key="1">
    <source>
        <dbReference type="ARBA" id="ARBA00010052"/>
    </source>
</evidence>
<comment type="caution">
    <text evidence="9">The sequence shown here is derived from an EMBL/GenBank/DDBJ whole genome shotgun (WGS) entry which is preliminary data.</text>
</comment>
<proteinExistence type="inferred from homology"/>
<evidence type="ECO:0000256" key="6">
    <source>
        <dbReference type="SAM" id="SignalP"/>
    </source>
</evidence>
<evidence type="ECO:0000259" key="8">
    <source>
        <dbReference type="SMART" id="SM00892"/>
    </source>
</evidence>
<comment type="similarity">
    <text evidence="1">Belongs to the DNA/RNA non-specific endonuclease family.</text>
</comment>
<organism evidence="9 10">
    <name type="scientific">Cloeon dipterum</name>
    <dbReference type="NCBI Taxonomy" id="197152"/>
    <lineage>
        <taxon>Eukaryota</taxon>
        <taxon>Metazoa</taxon>
        <taxon>Ecdysozoa</taxon>
        <taxon>Arthropoda</taxon>
        <taxon>Hexapoda</taxon>
        <taxon>Insecta</taxon>
        <taxon>Pterygota</taxon>
        <taxon>Palaeoptera</taxon>
        <taxon>Ephemeroptera</taxon>
        <taxon>Pisciforma</taxon>
        <taxon>Baetidae</taxon>
        <taxon>Cloeon</taxon>
    </lineage>
</organism>
<evidence type="ECO:0000313" key="9">
    <source>
        <dbReference type="EMBL" id="CAB3387716.1"/>
    </source>
</evidence>
<evidence type="ECO:0000313" key="10">
    <source>
        <dbReference type="Proteomes" id="UP000494165"/>
    </source>
</evidence>
<name>A0A8S1E0A4_9INSE</name>
<evidence type="ECO:0000256" key="3">
    <source>
        <dbReference type="ARBA" id="ARBA00022759"/>
    </source>
</evidence>
<keyword evidence="3" id="KW-0378">Hydrolase</keyword>
<sequence>MRVALVGSLLALFFIQQSDAAKLAEQKCNWLHPESFENEKNPLYLTHPGKDVLQPVGHYPGQNNKKYFKFSVPYDTQILVACPGSNRVCSKDFETISTFERYRNLFVATCDNGEMIPHIENPEGLKLGDLICCSDLEFDEPKFIRSRMCEGQSDHLTLINFGFDVLPTGHSIRVHKVESAFRFTTLLSCYDKSKKRALYSIHKYIKYNSLGVKGTGIGYQKFDRKPFDSVFDADKDYLYTLYKDGEQSRLNRGHLTPAADFAFFCLRNQTYFYQNVAPQLEKRNKEWGKVEESIREDYETAVVVTGTSSKENNAKYLRTEGKYKHHVLIPDLFWKIVFISGTEMSVYILPNTEKAEGMETFNKIFGTETAPEDGYSSTDENIINDCRKVIPEMDRVLREIEVRETPEEFWERITKNSFLDIKNFKKANKQMNES</sequence>
<dbReference type="InterPro" id="IPR001604">
    <property type="entry name" value="Endo_G_ENPP1-like_dom"/>
</dbReference>
<feature type="chain" id="PRO_5035898471" description="DNA/RNA non-specific endonuclease domain-containing protein" evidence="6">
    <location>
        <begin position="21"/>
        <end position="434"/>
    </location>
</feature>
<dbReference type="Gene3D" id="3.40.570.10">
    <property type="entry name" value="Extracellular Endonuclease, subunit A"/>
    <property type="match status" value="1"/>
</dbReference>
<feature type="domain" description="DNA/RNA non-specific endonuclease/pyrophosphatase/phosphodiesterase" evidence="8">
    <location>
        <begin position="182"/>
        <end position="392"/>
    </location>
</feature>
<keyword evidence="10" id="KW-1185">Reference proteome</keyword>
<dbReference type="SMART" id="SM00477">
    <property type="entry name" value="NUC"/>
    <property type="match status" value="1"/>
</dbReference>
<feature type="active site" description="Proton acceptor" evidence="4">
    <location>
        <position position="254"/>
    </location>
</feature>
<dbReference type="InterPro" id="IPR040255">
    <property type="entry name" value="Non-specific_endonuclease"/>
</dbReference>
<dbReference type="EMBL" id="CADEPI010000614">
    <property type="protein sequence ID" value="CAB3387716.1"/>
    <property type="molecule type" value="Genomic_DNA"/>
</dbReference>
<dbReference type="InterPro" id="IPR020821">
    <property type="entry name" value="ENPP1-3/EXOG-like_nuc-like"/>
</dbReference>
<dbReference type="GO" id="GO:0006309">
    <property type="term" value="P:apoptotic DNA fragmentation"/>
    <property type="evidence" value="ECO:0007669"/>
    <property type="project" value="TreeGrafter"/>
</dbReference>
<dbReference type="SUPFAM" id="SSF54060">
    <property type="entry name" value="His-Me finger endonucleases"/>
    <property type="match status" value="1"/>
</dbReference>
<dbReference type="InterPro" id="IPR044929">
    <property type="entry name" value="DNA/RNA_non-sp_Endonuclease_sf"/>
</dbReference>
<dbReference type="GO" id="GO:0005634">
    <property type="term" value="C:nucleus"/>
    <property type="evidence" value="ECO:0007669"/>
    <property type="project" value="TreeGrafter"/>
</dbReference>
<feature type="signal peptide" evidence="6">
    <location>
        <begin position="1"/>
        <end position="20"/>
    </location>
</feature>
<evidence type="ECO:0000256" key="2">
    <source>
        <dbReference type="ARBA" id="ARBA00022722"/>
    </source>
</evidence>
<feature type="domain" description="ENPP1-3/EXOG-like endonuclease/phosphodiesterase" evidence="7">
    <location>
        <begin position="183"/>
        <end position="376"/>
    </location>
</feature>
<dbReference type="PANTHER" id="PTHR13966">
    <property type="entry name" value="ENDONUCLEASE RELATED"/>
    <property type="match status" value="1"/>
</dbReference>
<accession>A0A8S1E0A4</accession>
<evidence type="ECO:0000259" key="7">
    <source>
        <dbReference type="SMART" id="SM00477"/>
    </source>
</evidence>
<dbReference type="PANTHER" id="PTHR13966:SF17">
    <property type="entry name" value="ENDONUCLEASE-RELATED"/>
    <property type="match status" value="1"/>
</dbReference>
<dbReference type="SMART" id="SM00892">
    <property type="entry name" value="Endonuclease_NS"/>
    <property type="match status" value="1"/>
</dbReference>
<reference evidence="9 10" key="1">
    <citation type="submission" date="2020-04" db="EMBL/GenBank/DDBJ databases">
        <authorList>
            <person name="Alioto T."/>
            <person name="Alioto T."/>
            <person name="Gomez Garrido J."/>
        </authorList>
    </citation>
    <scope>NUCLEOTIDE SEQUENCE [LARGE SCALE GENOMIC DNA]</scope>
</reference>
<keyword evidence="6" id="KW-0732">Signal</keyword>
<protein>
    <recommendedName>
        <fullName evidence="11">DNA/RNA non-specific endonuclease domain-containing protein</fullName>
    </recommendedName>
</protein>
<dbReference type="InterPro" id="IPR044925">
    <property type="entry name" value="His-Me_finger_sf"/>
</dbReference>
<dbReference type="GO" id="GO:0046872">
    <property type="term" value="F:metal ion binding"/>
    <property type="evidence" value="ECO:0007669"/>
    <property type="project" value="UniProtKB-KW"/>
</dbReference>
<dbReference type="OrthoDB" id="8194122at2759"/>